<dbReference type="InterPro" id="IPR000157">
    <property type="entry name" value="TIR_dom"/>
</dbReference>
<dbReference type="SUPFAM" id="SSF48371">
    <property type="entry name" value="ARM repeat"/>
    <property type="match status" value="1"/>
</dbReference>
<dbReference type="GO" id="GO:0007165">
    <property type="term" value="P:signal transduction"/>
    <property type="evidence" value="ECO:0007669"/>
    <property type="project" value="InterPro"/>
</dbReference>
<dbReference type="EMBL" id="JAIWYP010000002">
    <property type="protein sequence ID" value="KAH3874964.1"/>
    <property type="molecule type" value="Genomic_DNA"/>
</dbReference>
<evidence type="ECO:0000259" key="1">
    <source>
        <dbReference type="Pfam" id="PF13676"/>
    </source>
</evidence>
<keyword evidence="3" id="KW-1185">Reference proteome</keyword>
<dbReference type="Pfam" id="PF13676">
    <property type="entry name" value="TIR_2"/>
    <property type="match status" value="1"/>
</dbReference>
<accession>A0A9D4RNG2</accession>
<sequence>MLLSEFLKRLNFPGAKQSSEYVGTKEDNPGIILEENVTKWTHLTSIEDLQECLKVFIECVCVSNFPARFSPQYWLAHSSLTAIYSVMCGYINNHPDIEIRKTTDAMLFDLWIQLMTAGPGSTHLDLVNIILKNDTFTLWKYMQTLSGDDLVLLVTSLKRDFVYSENISADHYATLMETHIDKVFKTILTGRQVEEARRGLLDLHMFYLSRMNHVPHIGPRLSHLCFLIFSRYDDENPFMGQDDWVLLRHHLKGVKDVIVDPSFRVASEAQYRAPKTLEKILLAAVHDGMLELMFKDFMILLQTICNHSNSRCCKRLFLVYRESLFDKIDFKKGFEATPYWLFDQCMQTLHVICKTISMETHIDEIIIHVQKICLMNFTQLKPQQIKEWHSLMMNYIVSGRVLLVREATVLLFSQVLKENQAFVWKEHIDQGRMLVDIIADLPSEFLERSEDGTTWHTAQAYAEFITSFLEQIRSQGLEGRLKENVQMCLLKCLEKNVPHKAVIAQACLMSKIPNIKDNFIKDVLFCVDNVLKDPKCPIGHSTLTNVLEILLSECLDHFRSKGYFTVDANSLLASITLSCVSADLTKDGEEDLRPASELAMPNGDMFNTLYKKIVVAFVAMHREKHTLHSISNIVQEVIYAIQNSIQRSGSGHLRCVHFLSDLGVMCISMITSHVTSLLELFLKWGCYSIDDLLMLLAHHDVGAFLNEFQDLFDGVENLDRDVKHRGMRILKYLSQLHPKIFDMVHIRQLFDRYDEESEQTQEISLEILINIASCQPKSLVPFFHILTDDSKFQAGSLPGRIRIFEKLQGLTDEYPQPLTDYVMRFLDCKNPEVTNAAKEFLGPLFHEHPKFLVKHRVRLKSLWKSTSNHGVKEFCVKVLPEIQTMQRLDQSKNKTTVETVKTSGPRKESVIPAIKRVGQESAQSSRSKSDMRTDKTNVNKVAINGQVAKEIHRPVDDKKDFGAQILKDSGYMPRMDANQIHPTEVQILVSSEKRKTFMNLNDDGAIVSDQINVDDTVVEKEKTNINTVSINENITKKKYPSELDNKNDMEAHISKDFVDMQGKDVSQIQSTEVEIKDAWEKRTTLINLKDDDTIGRNHIKVHDAMVELNESESVSKAIQKAIVFENINFAKDIAAQNHTVNVMGTTKSGALPVSPDFKHVSPNAISKYTYIQPLAISGGDTPMPITKADENRIRPASDLILISDKCSFNNMQELSTTLADVGYVNSVLDFDQEIPQTTKMIIYCMPDNDRDFTDSMKITELLQGNTPKICVLLHKVALSNGSTLLKGLQAVLDDKDYIRMYAKSHEAVIEATKYPRYKFTALLMRLNYNGLITRNTSSVTSIKTVNEGSLTRGTDSHTCDVYLSYHWCKQAQAESLYRTVSSLGFRCWLASQRMESSVSLYNKISQGIQESRVVVACITSNYHNGVECRRDIAIAKSLGRPIVPLILEKTAWPVKGDIGKTLSMYQSISLELSSTGAAIQELRKVLSRYAKHRIEDGSDPIQTRDNDNVNYEIIDANENGELPLYKKPNNLHKSVSMFDVGGDIGTEDFAQNDSSVDKCLPRSRSSLPIGVVVDEDGITTKTARSKSCNIL</sequence>
<evidence type="ECO:0000313" key="2">
    <source>
        <dbReference type="EMBL" id="KAH3874964.1"/>
    </source>
</evidence>
<evidence type="ECO:0000313" key="3">
    <source>
        <dbReference type="Proteomes" id="UP000828390"/>
    </source>
</evidence>
<feature type="domain" description="TIR" evidence="1">
    <location>
        <begin position="1361"/>
        <end position="1470"/>
    </location>
</feature>
<dbReference type="SUPFAM" id="SSF52200">
    <property type="entry name" value="Toll/Interleukin receptor TIR domain"/>
    <property type="match status" value="1"/>
</dbReference>
<dbReference type="InterPro" id="IPR016024">
    <property type="entry name" value="ARM-type_fold"/>
</dbReference>
<gene>
    <name evidence="2" type="ORF">DPMN_038222</name>
</gene>
<dbReference type="PANTHER" id="PTHR47508:SF1">
    <property type="entry name" value="NON-SPECIFIC SERINE_THREONINE PROTEIN KINASE"/>
    <property type="match status" value="1"/>
</dbReference>
<name>A0A9D4RNG2_DREPO</name>
<reference evidence="2" key="2">
    <citation type="submission" date="2020-11" db="EMBL/GenBank/DDBJ databases">
        <authorList>
            <person name="McCartney M.A."/>
            <person name="Auch B."/>
            <person name="Kono T."/>
            <person name="Mallez S."/>
            <person name="Becker A."/>
            <person name="Gohl D.M."/>
            <person name="Silverstein K.A.T."/>
            <person name="Koren S."/>
            <person name="Bechman K.B."/>
            <person name="Herman A."/>
            <person name="Abrahante J.E."/>
            <person name="Garbe J."/>
        </authorList>
    </citation>
    <scope>NUCLEOTIDE SEQUENCE</scope>
    <source>
        <strain evidence="2">Duluth1</strain>
        <tissue evidence="2">Whole animal</tissue>
    </source>
</reference>
<dbReference type="OrthoDB" id="6162619at2759"/>
<dbReference type="Proteomes" id="UP000828390">
    <property type="component" value="Unassembled WGS sequence"/>
</dbReference>
<organism evidence="2 3">
    <name type="scientific">Dreissena polymorpha</name>
    <name type="common">Zebra mussel</name>
    <name type="synonym">Mytilus polymorpha</name>
    <dbReference type="NCBI Taxonomy" id="45954"/>
    <lineage>
        <taxon>Eukaryota</taxon>
        <taxon>Metazoa</taxon>
        <taxon>Spiralia</taxon>
        <taxon>Lophotrochozoa</taxon>
        <taxon>Mollusca</taxon>
        <taxon>Bivalvia</taxon>
        <taxon>Autobranchia</taxon>
        <taxon>Heteroconchia</taxon>
        <taxon>Euheterodonta</taxon>
        <taxon>Imparidentia</taxon>
        <taxon>Neoheterodontei</taxon>
        <taxon>Myida</taxon>
        <taxon>Dreissenoidea</taxon>
        <taxon>Dreissenidae</taxon>
        <taxon>Dreissena</taxon>
    </lineage>
</organism>
<comment type="caution">
    <text evidence="2">The sequence shown here is derived from an EMBL/GenBank/DDBJ whole genome shotgun (WGS) entry which is preliminary data.</text>
</comment>
<dbReference type="PANTHER" id="PTHR47508">
    <property type="entry name" value="SAM DOMAIN-CONTAINING PROTEIN-RELATED"/>
    <property type="match status" value="1"/>
</dbReference>
<reference evidence="2" key="1">
    <citation type="journal article" date="2019" name="bioRxiv">
        <title>The Genome of the Zebra Mussel, Dreissena polymorpha: A Resource for Invasive Species Research.</title>
        <authorList>
            <person name="McCartney M.A."/>
            <person name="Auch B."/>
            <person name="Kono T."/>
            <person name="Mallez S."/>
            <person name="Zhang Y."/>
            <person name="Obille A."/>
            <person name="Becker A."/>
            <person name="Abrahante J.E."/>
            <person name="Garbe J."/>
            <person name="Badalamenti J.P."/>
            <person name="Herman A."/>
            <person name="Mangelson H."/>
            <person name="Liachko I."/>
            <person name="Sullivan S."/>
            <person name="Sone E.D."/>
            <person name="Koren S."/>
            <person name="Silverstein K.A.T."/>
            <person name="Beckman K.B."/>
            <person name="Gohl D.M."/>
        </authorList>
    </citation>
    <scope>NUCLEOTIDE SEQUENCE</scope>
    <source>
        <strain evidence="2">Duluth1</strain>
        <tissue evidence="2">Whole animal</tissue>
    </source>
</reference>
<dbReference type="InterPro" id="IPR035897">
    <property type="entry name" value="Toll_tir_struct_dom_sf"/>
</dbReference>
<dbReference type="Gene3D" id="3.40.50.10140">
    <property type="entry name" value="Toll/interleukin-1 receptor homology (TIR) domain"/>
    <property type="match status" value="1"/>
</dbReference>
<proteinExistence type="predicted"/>
<protein>
    <recommendedName>
        <fullName evidence="1">TIR domain-containing protein</fullName>
    </recommendedName>
</protein>